<sequence>MVSDTSRGLSTNLKGKKQTRTDNLRVFRLWSIILINKMEFTEAERKEAKHFGEFYIDMMENYRNTVKYYLSEDVVIDWFGQTVKGEKNVSAFPEKDTCLC</sequence>
<evidence type="ECO:0000313" key="2">
    <source>
        <dbReference type="Proteomes" id="UP001162164"/>
    </source>
</evidence>
<comment type="caution">
    <text evidence="1">The sequence shown here is derived from an EMBL/GenBank/DDBJ whole genome shotgun (WGS) entry which is preliminary data.</text>
</comment>
<protein>
    <submittedName>
        <fullName evidence="1">Uncharacterized protein</fullName>
    </submittedName>
</protein>
<reference evidence="1" key="1">
    <citation type="journal article" date="2023" name="Insect Mol. Biol.">
        <title>Genome sequencing provides insights into the evolution of gene families encoding plant cell wall-degrading enzymes in longhorned beetles.</title>
        <authorList>
            <person name="Shin N.R."/>
            <person name="Okamura Y."/>
            <person name="Kirsch R."/>
            <person name="Pauchet Y."/>
        </authorList>
    </citation>
    <scope>NUCLEOTIDE SEQUENCE</scope>
    <source>
        <strain evidence="1">MMC_N1</strain>
    </source>
</reference>
<evidence type="ECO:0000313" key="1">
    <source>
        <dbReference type="EMBL" id="KAJ8973908.1"/>
    </source>
</evidence>
<proteinExistence type="predicted"/>
<keyword evidence="2" id="KW-1185">Reference proteome</keyword>
<gene>
    <name evidence="1" type="ORF">NQ317_004180</name>
</gene>
<organism evidence="1 2">
    <name type="scientific">Molorchus minor</name>
    <dbReference type="NCBI Taxonomy" id="1323400"/>
    <lineage>
        <taxon>Eukaryota</taxon>
        <taxon>Metazoa</taxon>
        <taxon>Ecdysozoa</taxon>
        <taxon>Arthropoda</taxon>
        <taxon>Hexapoda</taxon>
        <taxon>Insecta</taxon>
        <taxon>Pterygota</taxon>
        <taxon>Neoptera</taxon>
        <taxon>Endopterygota</taxon>
        <taxon>Coleoptera</taxon>
        <taxon>Polyphaga</taxon>
        <taxon>Cucujiformia</taxon>
        <taxon>Chrysomeloidea</taxon>
        <taxon>Cerambycidae</taxon>
        <taxon>Lamiinae</taxon>
        <taxon>Monochamini</taxon>
        <taxon>Molorchus</taxon>
    </lineage>
</organism>
<name>A0ABQ9J737_9CUCU</name>
<dbReference type="EMBL" id="JAPWTJ010001084">
    <property type="protein sequence ID" value="KAJ8973908.1"/>
    <property type="molecule type" value="Genomic_DNA"/>
</dbReference>
<accession>A0ABQ9J737</accession>
<dbReference type="Proteomes" id="UP001162164">
    <property type="component" value="Unassembled WGS sequence"/>
</dbReference>